<keyword evidence="3" id="KW-0446">Lipid-binding</keyword>
<evidence type="ECO:0000256" key="2">
    <source>
        <dbReference type="ARBA" id="ARBA00023034"/>
    </source>
</evidence>
<dbReference type="KEGG" id="ahg:AHOG_21000"/>
<dbReference type="GO" id="GO:0070273">
    <property type="term" value="F:phosphatidylinositol-4-phosphate binding"/>
    <property type="evidence" value="ECO:0007669"/>
    <property type="project" value="InterPro"/>
</dbReference>
<evidence type="ECO:0000256" key="3">
    <source>
        <dbReference type="ARBA" id="ARBA00023121"/>
    </source>
</evidence>
<comment type="subcellular location">
    <subcellularLocation>
        <location evidence="1">Golgi apparatus membrane</location>
        <topology evidence="1">Peripheral membrane protein</topology>
        <orientation evidence="1">Cytoplasmic side</orientation>
    </subcellularLocation>
</comment>
<evidence type="ECO:0000313" key="7">
    <source>
        <dbReference type="Proteomes" id="UP000204221"/>
    </source>
</evidence>
<evidence type="ECO:0000256" key="1">
    <source>
        <dbReference type="ARBA" id="ARBA00004255"/>
    </source>
</evidence>
<dbReference type="InterPro" id="IPR038261">
    <property type="entry name" value="GPP34-like_sf"/>
</dbReference>
<dbReference type="AlphaFoldDB" id="A0A221W849"/>
<evidence type="ECO:0000256" key="4">
    <source>
        <dbReference type="ARBA" id="ARBA00023136"/>
    </source>
</evidence>
<keyword evidence="2" id="KW-0333">Golgi apparatus</keyword>
<name>A0A221W849_9PSEU</name>
<proteinExistence type="predicted"/>
<accession>A0A221W849</accession>
<feature type="compositionally biased region" description="Basic residues" evidence="5">
    <location>
        <begin position="1"/>
        <end position="13"/>
    </location>
</feature>
<dbReference type="Pfam" id="PF05719">
    <property type="entry name" value="GPP34"/>
    <property type="match status" value="1"/>
</dbReference>
<gene>
    <name evidence="6" type="ORF">AHOG_21000</name>
</gene>
<evidence type="ECO:0000256" key="5">
    <source>
        <dbReference type="SAM" id="MobiDB-lite"/>
    </source>
</evidence>
<dbReference type="EMBL" id="CP022521">
    <property type="protein sequence ID" value="ASO21816.1"/>
    <property type="molecule type" value="Genomic_DNA"/>
</dbReference>
<sequence length="264" mass="28624">MDGQGRRGRRGRGGRSAALSAAPTTRHEPIHGLFGARRGGHRKIGAVDVPETLAPRLYLLACDLRRQRLVNRDYLGLVLRAAALDQLLTAGLLTDENGRPATVDSGVTPTDRLQGDLLAAVAEEKPRAWKWWVRRHGRAAVDGVGEQLADAGLIRESQGRTLVILPARRVEVLRPEIVEELRRRVTEVLREDVPVERVDRQDAAMVSLAAEGQLPTVLSGGERRRHRARLAELRAHVGPTALAVRKAVEERQVVVAGSGGGGGG</sequence>
<keyword evidence="4" id="KW-0472">Membrane</keyword>
<feature type="region of interest" description="Disordered" evidence="5">
    <location>
        <begin position="1"/>
        <end position="35"/>
    </location>
</feature>
<dbReference type="Proteomes" id="UP000204221">
    <property type="component" value="Chromosome"/>
</dbReference>
<evidence type="ECO:0008006" key="8">
    <source>
        <dbReference type="Google" id="ProtNLM"/>
    </source>
</evidence>
<protein>
    <recommendedName>
        <fullName evidence="8">Golgi phosphoprotein 3 (GPP34)</fullName>
    </recommendedName>
</protein>
<organism evidence="6 7">
    <name type="scientific">Actinoalloteichus hoggarensis</name>
    <dbReference type="NCBI Taxonomy" id="1470176"/>
    <lineage>
        <taxon>Bacteria</taxon>
        <taxon>Bacillati</taxon>
        <taxon>Actinomycetota</taxon>
        <taxon>Actinomycetes</taxon>
        <taxon>Pseudonocardiales</taxon>
        <taxon>Pseudonocardiaceae</taxon>
        <taxon>Actinoalloteichus</taxon>
    </lineage>
</organism>
<dbReference type="InterPro" id="IPR008628">
    <property type="entry name" value="GPP34-like"/>
</dbReference>
<keyword evidence="7" id="KW-1185">Reference proteome</keyword>
<dbReference type="GO" id="GO:0005737">
    <property type="term" value="C:cytoplasm"/>
    <property type="evidence" value="ECO:0007669"/>
    <property type="project" value="UniProtKB-ARBA"/>
</dbReference>
<dbReference type="GO" id="GO:0012505">
    <property type="term" value="C:endomembrane system"/>
    <property type="evidence" value="ECO:0007669"/>
    <property type="project" value="UniProtKB-ARBA"/>
</dbReference>
<evidence type="ECO:0000313" key="6">
    <source>
        <dbReference type="EMBL" id="ASO21816.1"/>
    </source>
</evidence>
<dbReference type="Gene3D" id="1.10.3630.10">
    <property type="entry name" value="yeast vps74-n-term truncation variant domain like"/>
    <property type="match status" value="1"/>
</dbReference>
<reference evidence="6 7" key="1">
    <citation type="submission" date="2017-07" db="EMBL/GenBank/DDBJ databases">
        <title>Complete genome sequence of Actinoalloteichus hoggarensis DSM 45943, type strain of Actinoalloteichus hoggarensis.</title>
        <authorList>
            <person name="Ruckert C."/>
            <person name="Nouioui I."/>
            <person name="Willmese J."/>
            <person name="van Wezel G."/>
            <person name="Klenk H.-P."/>
            <person name="Kalinowski J."/>
            <person name="Zotchev S.B."/>
        </authorList>
    </citation>
    <scope>NUCLEOTIDE SEQUENCE [LARGE SCALE GENOMIC DNA]</scope>
    <source>
        <strain evidence="6 7">DSM 45943</strain>
    </source>
</reference>